<reference evidence="3 4" key="1">
    <citation type="journal article" date="2008" name="Int. J. Syst. Evol. Microbiol.">
        <title>Description of Roseateles aquatilis sp. nov. and Roseateles terrae sp. nov., in the class Betaproteobacteria, and emended description of the genus Roseateles.</title>
        <authorList>
            <person name="Gomila M."/>
            <person name="Bowien B."/>
            <person name="Falsen E."/>
            <person name="Moore E.R."/>
            <person name="Lalucat J."/>
        </authorList>
    </citation>
    <scope>NUCLEOTIDE SEQUENCE [LARGE SCALE GENOMIC DNA]</scope>
    <source>
        <strain evidence="3 4">CCUG 48205</strain>
    </source>
</reference>
<protein>
    <submittedName>
        <fullName evidence="3">Uncharacterized protein</fullName>
    </submittedName>
</protein>
<feature type="region of interest" description="Disordered" evidence="2">
    <location>
        <begin position="11"/>
        <end position="41"/>
    </location>
</feature>
<evidence type="ECO:0000313" key="4">
    <source>
        <dbReference type="Proteomes" id="UP000197468"/>
    </source>
</evidence>
<feature type="compositionally biased region" description="Basic and acidic residues" evidence="2">
    <location>
        <begin position="28"/>
        <end position="39"/>
    </location>
</feature>
<accession>A0A246JG68</accession>
<dbReference type="SMART" id="SM00028">
    <property type="entry name" value="TPR"/>
    <property type="match status" value="1"/>
</dbReference>
<dbReference type="AlphaFoldDB" id="A0A246JG68"/>
<sequence>MLGSIAARPFDNSGQTLAGPADHAAAPARDRPVTVRPRPDPSTMQRLHALLRMCCIALAATAAAPLLHAATIDDAQALWASGKRDLAVKTAEDGLKATPDDPRLRFALGTMLLEQQQLERARVLFVGLTEDFPDLADPYNNLAVIHAARGEYEPARQSLMRALDLQPDHAQAQENLGDVLMRLAQQAYERALKQALGDDTALKLKLQRVTAFNNVKGAQAR</sequence>
<gene>
    <name evidence="3" type="ORF">CDN99_10505</name>
</gene>
<evidence type="ECO:0000256" key="1">
    <source>
        <dbReference type="PROSITE-ProRule" id="PRU00339"/>
    </source>
</evidence>
<dbReference type="InterPro" id="IPR011990">
    <property type="entry name" value="TPR-like_helical_dom_sf"/>
</dbReference>
<evidence type="ECO:0000256" key="2">
    <source>
        <dbReference type="SAM" id="MobiDB-lite"/>
    </source>
</evidence>
<comment type="caution">
    <text evidence="3">The sequence shown here is derived from an EMBL/GenBank/DDBJ whole genome shotgun (WGS) entry which is preliminary data.</text>
</comment>
<dbReference type="PROSITE" id="PS50005">
    <property type="entry name" value="TPR"/>
    <property type="match status" value="1"/>
</dbReference>
<dbReference type="Gene3D" id="1.25.40.10">
    <property type="entry name" value="Tetratricopeptide repeat domain"/>
    <property type="match status" value="1"/>
</dbReference>
<organism evidence="3 4">
    <name type="scientific">Roseateles aquatilis</name>
    <dbReference type="NCBI Taxonomy" id="431061"/>
    <lineage>
        <taxon>Bacteria</taxon>
        <taxon>Pseudomonadati</taxon>
        <taxon>Pseudomonadota</taxon>
        <taxon>Betaproteobacteria</taxon>
        <taxon>Burkholderiales</taxon>
        <taxon>Sphaerotilaceae</taxon>
        <taxon>Roseateles</taxon>
    </lineage>
</organism>
<dbReference type="Pfam" id="PF13181">
    <property type="entry name" value="TPR_8"/>
    <property type="match status" value="1"/>
</dbReference>
<dbReference type="EMBL" id="NIOF01000003">
    <property type="protein sequence ID" value="OWQ91563.1"/>
    <property type="molecule type" value="Genomic_DNA"/>
</dbReference>
<name>A0A246JG68_9BURK</name>
<dbReference type="PROSITE" id="PS50293">
    <property type="entry name" value="TPR_REGION"/>
    <property type="match status" value="1"/>
</dbReference>
<dbReference type="Pfam" id="PF13432">
    <property type="entry name" value="TPR_16"/>
    <property type="match status" value="1"/>
</dbReference>
<dbReference type="InterPro" id="IPR019734">
    <property type="entry name" value="TPR_rpt"/>
</dbReference>
<keyword evidence="1" id="KW-0802">TPR repeat</keyword>
<dbReference type="Proteomes" id="UP000197468">
    <property type="component" value="Unassembled WGS sequence"/>
</dbReference>
<evidence type="ECO:0000313" key="3">
    <source>
        <dbReference type="EMBL" id="OWQ91563.1"/>
    </source>
</evidence>
<feature type="compositionally biased region" description="Low complexity" evidence="2">
    <location>
        <begin position="18"/>
        <end position="27"/>
    </location>
</feature>
<proteinExistence type="predicted"/>
<dbReference type="SUPFAM" id="SSF48452">
    <property type="entry name" value="TPR-like"/>
    <property type="match status" value="1"/>
</dbReference>
<keyword evidence="4" id="KW-1185">Reference proteome</keyword>
<feature type="repeat" description="TPR" evidence="1">
    <location>
        <begin position="136"/>
        <end position="169"/>
    </location>
</feature>